<dbReference type="AlphaFoldDB" id="A0ABD0JEF7"/>
<dbReference type="InterPro" id="IPR009057">
    <property type="entry name" value="Homeodomain-like_sf"/>
</dbReference>
<dbReference type="Proteomes" id="UP001519460">
    <property type="component" value="Unassembled WGS sequence"/>
</dbReference>
<dbReference type="EMBL" id="JACVVK020000473">
    <property type="protein sequence ID" value="KAK7473329.1"/>
    <property type="molecule type" value="Genomic_DNA"/>
</dbReference>
<dbReference type="Pfam" id="PF05225">
    <property type="entry name" value="HTH_psq"/>
    <property type="match status" value="2"/>
</dbReference>
<name>A0ABD0JEF7_9CAEN</name>
<evidence type="ECO:0000313" key="3">
    <source>
        <dbReference type="EMBL" id="KAK7473329.1"/>
    </source>
</evidence>
<evidence type="ECO:0000313" key="4">
    <source>
        <dbReference type="Proteomes" id="UP001519460"/>
    </source>
</evidence>
<proteinExistence type="predicted"/>
<dbReference type="InterPro" id="IPR007889">
    <property type="entry name" value="HTH_Psq"/>
</dbReference>
<evidence type="ECO:0000259" key="2">
    <source>
        <dbReference type="Pfam" id="PF05225"/>
    </source>
</evidence>
<comment type="caution">
    <text evidence="3">The sequence shown here is derived from an EMBL/GenBank/DDBJ whole genome shotgun (WGS) entry which is preliminary data.</text>
</comment>
<feature type="compositionally biased region" description="Basic and acidic residues" evidence="1">
    <location>
        <begin position="182"/>
        <end position="198"/>
    </location>
</feature>
<reference evidence="3 4" key="1">
    <citation type="journal article" date="2023" name="Sci. Data">
        <title>Genome assembly of the Korean intertidal mud-creeper Batillaria attramentaria.</title>
        <authorList>
            <person name="Patra A.K."/>
            <person name="Ho P.T."/>
            <person name="Jun S."/>
            <person name="Lee S.J."/>
            <person name="Kim Y."/>
            <person name="Won Y.J."/>
        </authorList>
    </citation>
    <scope>NUCLEOTIDE SEQUENCE [LARGE SCALE GENOMIC DNA]</scope>
    <source>
        <strain evidence="3">Wonlab-2016</strain>
    </source>
</reference>
<feature type="domain" description="HTH psq-type" evidence="2">
    <location>
        <begin position="128"/>
        <end position="159"/>
    </location>
</feature>
<accession>A0ABD0JEF7</accession>
<sequence>MVRNDEGDAVGVQPLPPDGKRDGLTVHTADQITGMLMMLQKIYCNTAPSSSRYGDTRDLGYKLYSQEDLQVALEKVHWGMTVAEAASIHRVPYTTLYRFQKQCPHDSFILRGSQYRNPRDLGYKRYTQEALDLAMLKIHWGMSLSEAASKFNIPRSTLSDKQRQCTLGHGGRCIGAFQRQHCGGEQDPAKRDSPYREEDGAEVLS</sequence>
<dbReference type="Gene3D" id="1.10.10.60">
    <property type="entry name" value="Homeodomain-like"/>
    <property type="match status" value="2"/>
</dbReference>
<keyword evidence="4" id="KW-1185">Reference proteome</keyword>
<feature type="region of interest" description="Disordered" evidence="1">
    <location>
        <begin position="182"/>
        <end position="205"/>
    </location>
</feature>
<feature type="domain" description="HTH psq-type" evidence="2">
    <location>
        <begin position="66"/>
        <end position="101"/>
    </location>
</feature>
<organism evidence="3 4">
    <name type="scientific">Batillaria attramentaria</name>
    <dbReference type="NCBI Taxonomy" id="370345"/>
    <lineage>
        <taxon>Eukaryota</taxon>
        <taxon>Metazoa</taxon>
        <taxon>Spiralia</taxon>
        <taxon>Lophotrochozoa</taxon>
        <taxon>Mollusca</taxon>
        <taxon>Gastropoda</taxon>
        <taxon>Caenogastropoda</taxon>
        <taxon>Sorbeoconcha</taxon>
        <taxon>Cerithioidea</taxon>
        <taxon>Batillariidae</taxon>
        <taxon>Batillaria</taxon>
    </lineage>
</organism>
<protein>
    <recommendedName>
        <fullName evidence="2">HTH psq-type domain-containing protein</fullName>
    </recommendedName>
</protein>
<gene>
    <name evidence="3" type="ORF">BaRGS_00035377</name>
</gene>
<feature type="region of interest" description="Disordered" evidence="1">
    <location>
        <begin position="1"/>
        <end position="23"/>
    </location>
</feature>
<dbReference type="SUPFAM" id="SSF46689">
    <property type="entry name" value="Homeodomain-like"/>
    <property type="match status" value="2"/>
</dbReference>
<evidence type="ECO:0000256" key="1">
    <source>
        <dbReference type="SAM" id="MobiDB-lite"/>
    </source>
</evidence>